<feature type="transmembrane region" description="Helical" evidence="1">
    <location>
        <begin position="108"/>
        <end position="127"/>
    </location>
</feature>
<reference evidence="3 4" key="1">
    <citation type="submission" date="2016-10" db="EMBL/GenBank/DDBJ databases">
        <authorList>
            <person name="de Groot N.N."/>
        </authorList>
    </citation>
    <scope>NUCLEOTIDE SEQUENCE [LARGE SCALE GENOMIC DNA]</scope>
    <source>
        <strain evidence="3 4">DSM 21001</strain>
    </source>
</reference>
<dbReference type="OrthoDB" id="9788724at2"/>
<keyword evidence="1" id="KW-1133">Transmembrane helix</keyword>
<name>A0A1I6MHE9_9BACT</name>
<dbReference type="PANTHER" id="PTHR31061:SF24">
    <property type="entry name" value="LD22376P"/>
    <property type="match status" value="1"/>
</dbReference>
<dbReference type="AlphaFoldDB" id="A0A1I6MHE9"/>
<sequence length="386" mass="42988">MKRVLSIDVLRGVTIAFMILVNDPGDWLHVYAQLDHAVWNGWTLTDLVFPTFLFLVGASTVFSLDARIAKGNCRKTLAGHIFLRALKIFALKMALTIVPYFHMTHLRIYGVLTRIALCYLIGGLILLATRNMRVLAALSAAILAGYWALMRFVPIPGIGRPMRDVPFLDMNNNLAAWLDRAVNDLCQRTIHTGVLYEHTRDPEGLLSTLPAVATVLIGAMAGLWLKQHFAAPGKARNGLILGGFISFAAGLAWNPWFPINKNLWTSSYVLMAAGWALFGLGVFFWLIDVQRLHETRIGHWLTKPALIFGSNAITAYAMSAIIVKTLAYFKVQDGDKLTSVSGWIYHHLFASTGSTDNTSLAFAIVFVAVCFIPNWILYRKHIFLKL</sequence>
<keyword evidence="1" id="KW-0472">Membrane</keyword>
<evidence type="ECO:0000259" key="2">
    <source>
        <dbReference type="Pfam" id="PF07786"/>
    </source>
</evidence>
<feature type="transmembrane region" description="Helical" evidence="1">
    <location>
        <begin position="359"/>
        <end position="378"/>
    </location>
</feature>
<feature type="transmembrane region" description="Helical" evidence="1">
    <location>
        <begin position="47"/>
        <end position="69"/>
    </location>
</feature>
<feature type="transmembrane region" description="Helical" evidence="1">
    <location>
        <begin position="237"/>
        <end position="256"/>
    </location>
</feature>
<protein>
    <submittedName>
        <fullName evidence="3">Predicted acyltransferase</fullName>
    </submittedName>
</protein>
<feature type="transmembrane region" description="Helical" evidence="1">
    <location>
        <begin position="134"/>
        <end position="153"/>
    </location>
</feature>
<keyword evidence="3" id="KW-0012">Acyltransferase</keyword>
<feature type="transmembrane region" description="Helical" evidence="1">
    <location>
        <begin position="308"/>
        <end position="329"/>
    </location>
</feature>
<keyword evidence="1" id="KW-0812">Transmembrane</keyword>
<evidence type="ECO:0000313" key="4">
    <source>
        <dbReference type="Proteomes" id="UP000199024"/>
    </source>
</evidence>
<accession>A0A1I6MHE9</accession>
<dbReference type="STRING" id="474950.SAMN05421771_2644"/>
<dbReference type="Pfam" id="PF07786">
    <property type="entry name" value="HGSNAT_cat"/>
    <property type="match status" value="1"/>
</dbReference>
<dbReference type="Proteomes" id="UP000199024">
    <property type="component" value="Unassembled WGS sequence"/>
</dbReference>
<dbReference type="EMBL" id="FOZL01000001">
    <property type="protein sequence ID" value="SFS15072.1"/>
    <property type="molecule type" value="Genomic_DNA"/>
</dbReference>
<feature type="transmembrane region" description="Helical" evidence="1">
    <location>
        <begin position="205"/>
        <end position="225"/>
    </location>
</feature>
<feature type="transmembrane region" description="Helical" evidence="1">
    <location>
        <begin position="81"/>
        <end position="102"/>
    </location>
</feature>
<evidence type="ECO:0000256" key="1">
    <source>
        <dbReference type="SAM" id="Phobius"/>
    </source>
</evidence>
<keyword evidence="3" id="KW-0808">Transferase</keyword>
<dbReference type="GO" id="GO:0016746">
    <property type="term" value="F:acyltransferase activity"/>
    <property type="evidence" value="ECO:0007669"/>
    <property type="project" value="UniProtKB-KW"/>
</dbReference>
<dbReference type="InterPro" id="IPR012429">
    <property type="entry name" value="HGSNAT_cat"/>
</dbReference>
<feature type="domain" description="Heparan-alpha-glucosaminide N-acetyltransferase catalytic" evidence="2">
    <location>
        <begin position="3"/>
        <end position="151"/>
    </location>
</feature>
<dbReference type="PANTHER" id="PTHR31061">
    <property type="entry name" value="LD22376P"/>
    <property type="match status" value="1"/>
</dbReference>
<organism evidence="3 4">
    <name type="scientific">Granulicella pectinivorans</name>
    <dbReference type="NCBI Taxonomy" id="474950"/>
    <lineage>
        <taxon>Bacteria</taxon>
        <taxon>Pseudomonadati</taxon>
        <taxon>Acidobacteriota</taxon>
        <taxon>Terriglobia</taxon>
        <taxon>Terriglobales</taxon>
        <taxon>Acidobacteriaceae</taxon>
        <taxon>Granulicella</taxon>
    </lineage>
</organism>
<dbReference type="RefSeq" id="WP_089839552.1">
    <property type="nucleotide sequence ID" value="NZ_FOZL01000001.1"/>
</dbReference>
<proteinExistence type="predicted"/>
<keyword evidence="4" id="KW-1185">Reference proteome</keyword>
<gene>
    <name evidence="3" type="ORF">SAMN05421771_2644</name>
</gene>
<feature type="transmembrane region" description="Helical" evidence="1">
    <location>
        <begin position="268"/>
        <end position="287"/>
    </location>
</feature>
<evidence type="ECO:0000313" key="3">
    <source>
        <dbReference type="EMBL" id="SFS15072.1"/>
    </source>
</evidence>